<dbReference type="PANTHER" id="PTHR30288:SF0">
    <property type="entry name" value="FLAGELLAR HOOK-ASSOCIATED PROTEIN 2"/>
    <property type="match status" value="1"/>
</dbReference>
<gene>
    <name evidence="8" type="ORF">CLH62_03950</name>
</gene>
<feature type="coiled-coil region" evidence="5">
    <location>
        <begin position="602"/>
        <end position="629"/>
    </location>
</feature>
<feature type="domain" description="Flagellar hook-associated protein 2 C-terminal" evidence="7">
    <location>
        <begin position="228"/>
        <end position="384"/>
    </location>
</feature>
<dbReference type="InterPro" id="IPR040026">
    <property type="entry name" value="FliD"/>
</dbReference>
<feature type="domain" description="Flagellar hook-associated protein 2 N-terminal" evidence="6">
    <location>
        <begin position="11"/>
        <end position="108"/>
    </location>
</feature>
<organism evidence="8 9">
    <name type="scientific">Marinobacter guineae</name>
    <dbReference type="NCBI Taxonomy" id="432303"/>
    <lineage>
        <taxon>Bacteria</taxon>
        <taxon>Pseudomonadati</taxon>
        <taxon>Pseudomonadota</taxon>
        <taxon>Gammaproteobacteria</taxon>
        <taxon>Pseudomonadales</taxon>
        <taxon>Marinobacteraceae</taxon>
        <taxon>Marinobacter</taxon>
    </lineage>
</organism>
<comment type="function">
    <text evidence="5">Required for morphogenesis and for the elongation of the flagellar filament by facilitating polymerization of the flagellin monomers at the tip of growing filament. Forms a capping structure, which prevents flagellin subunits (transported through the central channel of the flagellum) from leaking out without polymerization at the distal end.</text>
</comment>
<dbReference type="Pfam" id="PF02465">
    <property type="entry name" value="FliD_N"/>
    <property type="match status" value="1"/>
</dbReference>
<comment type="subunit">
    <text evidence="2 5">Homopentamer.</text>
</comment>
<dbReference type="GO" id="GO:0071973">
    <property type="term" value="P:bacterial-type flagellum-dependent cell motility"/>
    <property type="evidence" value="ECO:0007669"/>
    <property type="project" value="TreeGrafter"/>
</dbReference>
<keyword evidence="8" id="KW-0969">Cilium</keyword>
<keyword evidence="3 5" id="KW-0175">Coiled coil</keyword>
<dbReference type="RefSeq" id="WP_099616821.1">
    <property type="nucleotide sequence ID" value="NZ_KZ319339.1"/>
</dbReference>
<keyword evidence="8" id="KW-0282">Flagellum</keyword>
<evidence type="ECO:0000256" key="4">
    <source>
        <dbReference type="ARBA" id="ARBA00023143"/>
    </source>
</evidence>
<evidence type="ECO:0000259" key="7">
    <source>
        <dbReference type="Pfam" id="PF07195"/>
    </source>
</evidence>
<reference evidence="8 9" key="1">
    <citation type="submission" date="2017-09" db="EMBL/GenBank/DDBJ databases">
        <title>The draft genome sequences of Marinobacter guineae M3B.</title>
        <authorList>
            <person name="Cao J."/>
        </authorList>
    </citation>
    <scope>NUCLEOTIDE SEQUENCE [LARGE SCALE GENOMIC DNA]</scope>
    <source>
        <strain evidence="8 9">M3B</strain>
    </source>
</reference>
<dbReference type="OrthoDB" id="9810816at2"/>
<dbReference type="GO" id="GO:0009421">
    <property type="term" value="C:bacterial-type flagellum filament cap"/>
    <property type="evidence" value="ECO:0007669"/>
    <property type="project" value="InterPro"/>
</dbReference>
<evidence type="ECO:0000256" key="2">
    <source>
        <dbReference type="ARBA" id="ARBA00011255"/>
    </source>
</evidence>
<dbReference type="InterPro" id="IPR003481">
    <property type="entry name" value="FliD_N"/>
</dbReference>
<dbReference type="PANTHER" id="PTHR30288">
    <property type="entry name" value="FLAGELLAR CAP/ASSEMBLY PROTEIN FLID"/>
    <property type="match status" value="1"/>
</dbReference>
<comment type="subcellular location">
    <subcellularLocation>
        <location evidence="5">Secreted</location>
    </subcellularLocation>
    <subcellularLocation>
        <location evidence="5">Bacterial flagellum</location>
    </subcellularLocation>
</comment>
<sequence>MAGISSLGVGSGVLNADLVDQLVAAERKPTDTRLSRETQKTEALLSAYGKLRSAVTELRLPMRQLSAPDNLKAFSASSSNEDIAVSVDGTKASRGTYSVNVTSLAQAQALASNAVFADRDATSVGQGTLTLSVGDKTTNITIDSNNDTLQGLANAINESESGVSAGVIDTGSGFQLVLSADETGTANAVSISVSGDSGGTDTDNQGLSRFAFNAGMDAGAGLTETIAATDAVMEINGVAVTRSTNNFENVIDGLTFDIQATGTSTIKVEQDFGAVADRVQGFVDKFNALQSTIDSLAGFNAEAGVGSLLTGDSTVRGIQNQLRQILTRVVPGLENANVRSLADVGITTNFETGGLEFDRAKFEEQLKAYPDDVTALFAEQGRTTDGQVEFVRSGLSTEPGTYDIAITQAATQGSLTGNAALVANATTPLTISGANDEFTLQVNGETSVSLTLTQGDYTSPQAFVDEIQSQLNSSNALNAADVSVQVGLDADGKLTFTSSKYGSESNVSVTSAEDGAAYGLAVAAGAAGNDVAGTIGGRTAEGDGQVLFLGSGNGGASGLQVRVLGDQTGSRGSITFVEGVGERTVDLVSNFVGSGGAIESRTESLNRDLEQIQESRARLEERITSYRERLVAQFSAADSLISQLNSTRDYVTQQLAALAPQNNRNNN</sequence>
<evidence type="ECO:0000256" key="1">
    <source>
        <dbReference type="ARBA" id="ARBA00009764"/>
    </source>
</evidence>
<comment type="caution">
    <text evidence="8">The sequence shown here is derived from an EMBL/GenBank/DDBJ whole genome shotgun (WGS) entry which is preliminary data.</text>
</comment>
<evidence type="ECO:0000256" key="5">
    <source>
        <dbReference type="RuleBase" id="RU362066"/>
    </source>
</evidence>
<dbReference type="GO" id="GO:0007155">
    <property type="term" value="P:cell adhesion"/>
    <property type="evidence" value="ECO:0007669"/>
    <property type="project" value="InterPro"/>
</dbReference>
<keyword evidence="8" id="KW-0966">Cell projection</keyword>
<dbReference type="AlphaFoldDB" id="A0A2G1VIZ5"/>
<protein>
    <recommendedName>
        <fullName evidence="5">Flagellar hook-associated protein 2</fullName>
        <shortName evidence="5">HAP2</shortName>
    </recommendedName>
    <alternativeName>
        <fullName evidence="5">Flagellar cap protein</fullName>
    </alternativeName>
</protein>
<evidence type="ECO:0000313" key="8">
    <source>
        <dbReference type="EMBL" id="PHQ26746.1"/>
    </source>
</evidence>
<accession>A0A2G1VIZ5</accession>
<comment type="similarity">
    <text evidence="1 5">Belongs to the FliD family.</text>
</comment>
<keyword evidence="5" id="KW-0964">Secreted</keyword>
<dbReference type="GO" id="GO:0005576">
    <property type="term" value="C:extracellular region"/>
    <property type="evidence" value="ECO:0007669"/>
    <property type="project" value="UniProtKB-SubCell"/>
</dbReference>
<feature type="domain" description="Flagellar hook-associated protein 2 C-terminal" evidence="7">
    <location>
        <begin position="573"/>
        <end position="646"/>
    </location>
</feature>
<keyword evidence="4 5" id="KW-0975">Bacterial flagellum</keyword>
<keyword evidence="9" id="KW-1185">Reference proteome</keyword>
<name>A0A2G1VIZ5_9GAMM</name>
<dbReference type="Pfam" id="PF07195">
    <property type="entry name" value="FliD_C"/>
    <property type="match status" value="2"/>
</dbReference>
<dbReference type="Proteomes" id="UP000229044">
    <property type="component" value="Unassembled WGS sequence"/>
</dbReference>
<dbReference type="EMBL" id="NTFI01000001">
    <property type="protein sequence ID" value="PHQ26746.1"/>
    <property type="molecule type" value="Genomic_DNA"/>
</dbReference>
<proteinExistence type="inferred from homology"/>
<evidence type="ECO:0000259" key="6">
    <source>
        <dbReference type="Pfam" id="PF02465"/>
    </source>
</evidence>
<evidence type="ECO:0000313" key="9">
    <source>
        <dbReference type="Proteomes" id="UP000229044"/>
    </source>
</evidence>
<dbReference type="InterPro" id="IPR010809">
    <property type="entry name" value="FliD_C"/>
</dbReference>
<dbReference type="GO" id="GO:0009424">
    <property type="term" value="C:bacterial-type flagellum hook"/>
    <property type="evidence" value="ECO:0007669"/>
    <property type="project" value="UniProtKB-UniRule"/>
</dbReference>
<evidence type="ECO:0000256" key="3">
    <source>
        <dbReference type="ARBA" id="ARBA00023054"/>
    </source>
</evidence>